<comment type="similarity">
    <text evidence="2">Belongs to the glycosyltransferase 41 family. O-GlcNAc transferase subfamily.</text>
</comment>
<feature type="repeat" description="TPR" evidence="8">
    <location>
        <begin position="48"/>
        <end position="81"/>
    </location>
</feature>
<feature type="repeat" description="TPR" evidence="8">
    <location>
        <begin position="116"/>
        <end position="149"/>
    </location>
</feature>
<evidence type="ECO:0000256" key="5">
    <source>
        <dbReference type="ARBA" id="ARBA00022679"/>
    </source>
</evidence>
<keyword evidence="5 10" id="KW-0808">Transferase</keyword>
<feature type="repeat" description="TPR" evidence="8">
    <location>
        <begin position="82"/>
        <end position="115"/>
    </location>
</feature>
<evidence type="ECO:0000256" key="2">
    <source>
        <dbReference type="ARBA" id="ARBA00005386"/>
    </source>
</evidence>
<keyword evidence="4 10" id="KW-0328">Glycosyltransferase</keyword>
<dbReference type="AlphaFoldDB" id="A0A554XE17"/>
<dbReference type="PANTHER" id="PTHR44998">
    <property type="match status" value="1"/>
</dbReference>
<evidence type="ECO:0000256" key="1">
    <source>
        <dbReference type="ARBA" id="ARBA00004922"/>
    </source>
</evidence>
<dbReference type="GO" id="GO:0097363">
    <property type="term" value="F:protein O-acetylglucosaminyltransferase activity"/>
    <property type="evidence" value="ECO:0007669"/>
    <property type="project" value="UniProtKB-EC"/>
</dbReference>
<dbReference type="SUPFAM" id="SSF53756">
    <property type="entry name" value="UDP-Glycosyltransferase/glycogen phosphorylase"/>
    <property type="match status" value="1"/>
</dbReference>
<evidence type="ECO:0000256" key="8">
    <source>
        <dbReference type="PROSITE-ProRule" id="PRU00339"/>
    </source>
</evidence>
<proteinExistence type="inferred from homology"/>
<feature type="domain" description="O-GlcNAc transferase C-terminal" evidence="9">
    <location>
        <begin position="368"/>
        <end position="521"/>
    </location>
</feature>
<reference evidence="10 11" key="1">
    <citation type="submission" date="2019-07" db="EMBL/GenBank/DDBJ databases">
        <title>Tepidimonas taiwanensis I1-1 draft genome.</title>
        <authorList>
            <person name="Da Costa M.S."/>
            <person name="Froufe H.J.C."/>
            <person name="Egas C."/>
            <person name="Albuquerque L."/>
        </authorList>
    </citation>
    <scope>NUCLEOTIDE SEQUENCE [LARGE SCALE GENOMIC DNA]</scope>
    <source>
        <strain evidence="10 11">I1-1</strain>
    </source>
</reference>
<keyword evidence="6" id="KW-0677">Repeat</keyword>
<evidence type="ECO:0000313" key="11">
    <source>
        <dbReference type="Proteomes" id="UP000317763"/>
    </source>
</evidence>
<evidence type="ECO:0000256" key="4">
    <source>
        <dbReference type="ARBA" id="ARBA00022676"/>
    </source>
</evidence>
<evidence type="ECO:0000259" key="9">
    <source>
        <dbReference type="Pfam" id="PF13844"/>
    </source>
</evidence>
<dbReference type="SUPFAM" id="SSF48452">
    <property type="entry name" value="TPR-like"/>
    <property type="match status" value="2"/>
</dbReference>
<organism evidence="10 11">
    <name type="scientific">Tepidimonas taiwanensis</name>
    <dbReference type="NCBI Taxonomy" id="307486"/>
    <lineage>
        <taxon>Bacteria</taxon>
        <taxon>Pseudomonadati</taxon>
        <taxon>Pseudomonadota</taxon>
        <taxon>Betaproteobacteria</taxon>
        <taxon>Burkholderiales</taxon>
        <taxon>Tepidimonas</taxon>
    </lineage>
</organism>
<gene>
    <name evidence="10" type="ORF">Ttaiw_00135</name>
</gene>
<name>A0A554XE17_9BURK</name>
<dbReference type="Gene3D" id="1.25.40.10">
    <property type="entry name" value="Tetratricopeptide repeat domain"/>
    <property type="match status" value="3"/>
</dbReference>
<dbReference type="InterPro" id="IPR019734">
    <property type="entry name" value="TPR_rpt"/>
</dbReference>
<dbReference type="Gene3D" id="3.40.50.2000">
    <property type="entry name" value="Glycogen Phosphorylase B"/>
    <property type="match status" value="1"/>
</dbReference>
<dbReference type="InterPro" id="IPR011990">
    <property type="entry name" value="TPR-like_helical_dom_sf"/>
</dbReference>
<keyword evidence="7 8" id="KW-0802">TPR repeat</keyword>
<dbReference type="InterPro" id="IPR029489">
    <property type="entry name" value="OGT/SEC/SPY_C"/>
</dbReference>
<sequence length="749" mass="81933">MKPATPTRVSVPTADGYFQQGFAAHRVGDVTAAQRMYELALTLDRQHGPALHMLGITLAQQGRYADALEPLRRAARRLPNDFSVHNNLGNALVKVEQYADALRAFDRALALSPGHVQVLNNRGNALYGLGRYADAIASYRAAIDAAPDYADAMANLAKALLQAGQPHEALRWAEQAVALAPQRPTGHVAKGWALLALDKPSEGALAVGQWQVQDDNHAEAQYCRGRCAAALHRYDLAYPALQRAYALDPKLPELLESLADVAGRVGEHEAAARYAATLRERAAQGDAIQAMAALAAQSEVLDWTDYAALRDQVRQAAAEGKPYRASPFKALQVWDDPAVQRRMARDYALAVGCAADGGRGHAWPAPVADRIRVAYLSADFREHPTTRLAAATWEAHCRQGFEWIGVYFGPARDAEKDALHARARAAFDRFEVITDMDDDAALAHLRALDIDIAVDLMGYTRFARAGLLARRVAPVQAAYLGYPGTTGMDAIDYLLADRWVAPREAWPHFSERVVWLPTTYQANNRERVAAEPLPARAQWGLPESALVLACFNNPAKIQPETFACWMQILRQVPDAVLWLLATHAGVEQNLRAYAAEAGVEPSRLVFAPKTGHAEHMARHVLADLFLDTWPYNAHTTAADALWMGVPVLTMAGHAFAARVAASLLDAVGLPELITDTPEAYVQAAVALAQDAPRRQRLREQLLAARHTAPLFDAALRARELEAAFRMMHERRMQGLSPAPLEVPPQATRA</sequence>
<dbReference type="Proteomes" id="UP000317763">
    <property type="component" value="Unassembled WGS sequence"/>
</dbReference>
<dbReference type="PROSITE" id="PS50293">
    <property type="entry name" value="TPR_REGION"/>
    <property type="match status" value="1"/>
</dbReference>
<dbReference type="Pfam" id="PF13844">
    <property type="entry name" value="Glyco_transf_41"/>
    <property type="match status" value="2"/>
</dbReference>
<dbReference type="PROSITE" id="PS50005">
    <property type="entry name" value="TPR"/>
    <property type="match status" value="5"/>
</dbReference>
<dbReference type="STRING" id="307486.GCA_000807215_00156"/>
<feature type="domain" description="O-GlcNAc transferase C-terminal" evidence="9">
    <location>
        <begin position="532"/>
        <end position="715"/>
    </location>
</feature>
<feature type="repeat" description="TPR" evidence="8">
    <location>
        <begin position="150"/>
        <end position="183"/>
    </location>
</feature>
<dbReference type="SMART" id="SM00028">
    <property type="entry name" value="TPR"/>
    <property type="match status" value="6"/>
</dbReference>
<dbReference type="Pfam" id="PF13176">
    <property type="entry name" value="TPR_7"/>
    <property type="match status" value="1"/>
</dbReference>
<protein>
    <recommendedName>
        <fullName evidence="3">protein O-GlcNAc transferase</fullName>
        <ecNumber evidence="3">2.4.1.255</ecNumber>
    </recommendedName>
</protein>
<evidence type="ECO:0000256" key="7">
    <source>
        <dbReference type="ARBA" id="ARBA00022803"/>
    </source>
</evidence>
<feature type="repeat" description="TPR" evidence="8">
    <location>
        <begin position="218"/>
        <end position="251"/>
    </location>
</feature>
<keyword evidence="11" id="KW-1185">Reference proteome</keyword>
<dbReference type="Gene3D" id="3.40.50.11380">
    <property type="match status" value="1"/>
</dbReference>
<evidence type="ECO:0000256" key="6">
    <source>
        <dbReference type="ARBA" id="ARBA00022737"/>
    </source>
</evidence>
<evidence type="ECO:0000256" key="3">
    <source>
        <dbReference type="ARBA" id="ARBA00011970"/>
    </source>
</evidence>
<dbReference type="PANTHER" id="PTHR44998:SF1">
    <property type="entry name" value="UDP-N-ACETYLGLUCOSAMINE--PEPTIDE N-ACETYLGLUCOSAMINYLTRANSFERASE 110 KDA SUBUNIT"/>
    <property type="match status" value="1"/>
</dbReference>
<dbReference type="RefSeq" id="WP_143897327.1">
    <property type="nucleotide sequence ID" value="NZ_CP083911.1"/>
</dbReference>
<dbReference type="EMBL" id="VJOM01000001">
    <property type="protein sequence ID" value="TSE34075.1"/>
    <property type="molecule type" value="Genomic_DNA"/>
</dbReference>
<comment type="pathway">
    <text evidence="1">Protein modification; protein glycosylation.</text>
</comment>
<dbReference type="Pfam" id="PF13432">
    <property type="entry name" value="TPR_16"/>
    <property type="match status" value="2"/>
</dbReference>
<dbReference type="EC" id="2.4.1.255" evidence="3"/>
<dbReference type="OrthoDB" id="101857at2"/>
<accession>A0A554XE17</accession>
<comment type="caution">
    <text evidence="10">The sequence shown here is derived from an EMBL/GenBank/DDBJ whole genome shotgun (WGS) entry which is preliminary data.</text>
</comment>
<evidence type="ECO:0000313" key="10">
    <source>
        <dbReference type="EMBL" id="TSE34075.1"/>
    </source>
</evidence>